<dbReference type="Proteomes" id="UP000226079">
    <property type="component" value="Unassembled WGS sequence"/>
</dbReference>
<feature type="binding site" evidence="5">
    <location>
        <position position="65"/>
    </location>
    <ligand>
        <name>substrate</name>
    </ligand>
</feature>
<name>A0A2A9CVG3_9ACTN</name>
<sequence>MSESSVARALAATYAEVLPEQGGHNAAVYPSLAGADPEQFGLSVTLVDGSQAEAGDATAEFALMSAAKPFTFAVVCQTLGVARAADELGVNATGDTFNAVEPVRKRRDGRTNPMVNAGAIATCSRLPGTSLVERWDALRSALSAFAGRELRLDEELLADVAATNVRNRELTEALALRGLLVGEPAEALELYSRQSCLKVSARDLGVMAATLAHAGRNPLTGVQVVPAVVSAPVLAVMTTAGLYERSGEWLYQVGLPGKSGLGGGILSVVPGRAGIGSFSPRLDEAGNSVRGRAATAALAARLGWSLFG</sequence>
<dbReference type="EMBL" id="PDJC01000001">
    <property type="protein sequence ID" value="PFG18141.1"/>
    <property type="molecule type" value="Genomic_DNA"/>
</dbReference>
<evidence type="ECO:0000256" key="2">
    <source>
        <dbReference type="ARBA" id="ARBA00012918"/>
    </source>
</evidence>
<protein>
    <recommendedName>
        <fullName evidence="2 5">Glutaminase</fullName>
        <ecNumber evidence="2 5">3.5.1.2</ecNumber>
    </recommendedName>
</protein>
<evidence type="ECO:0000256" key="4">
    <source>
        <dbReference type="ARBA" id="ARBA00049534"/>
    </source>
</evidence>
<dbReference type="GO" id="GO:0004359">
    <property type="term" value="F:glutaminase activity"/>
    <property type="evidence" value="ECO:0007669"/>
    <property type="project" value="UniProtKB-UniRule"/>
</dbReference>
<dbReference type="RefSeq" id="WP_211283385.1">
    <property type="nucleotide sequence ID" value="NZ_PDJC01000001.1"/>
</dbReference>
<dbReference type="HAMAP" id="MF_00313">
    <property type="entry name" value="Glutaminase"/>
    <property type="match status" value="1"/>
</dbReference>
<comment type="catalytic activity">
    <reaction evidence="4 5">
        <text>L-glutamine + H2O = L-glutamate + NH4(+)</text>
        <dbReference type="Rhea" id="RHEA:15889"/>
        <dbReference type="ChEBI" id="CHEBI:15377"/>
        <dbReference type="ChEBI" id="CHEBI:28938"/>
        <dbReference type="ChEBI" id="CHEBI:29985"/>
        <dbReference type="ChEBI" id="CHEBI:58359"/>
        <dbReference type="EC" id="3.5.1.2"/>
    </reaction>
</comment>
<keyword evidence="7" id="KW-1185">Reference proteome</keyword>
<feature type="binding site" evidence="5">
    <location>
        <position position="191"/>
    </location>
    <ligand>
        <name>substrate</name>
    </ligand>
</feature>
<organism evidence="6 7">
    <name type="scientific">Propionicimonas paludicola</name>
    <dbReference type="NCBI Taxonomy" id="185243"/>
    <lineage>
        <taxon>Bacteria</taxon>
        <taxon>Bacillati</taxon>
        <taxon>Actinomycetota</taxon>
        <taxon>Actinomycetes</taxon>
        <taxon>Propionibacteriales</taxon>
        <taxon>Nocardioidaceae</taxon>
        <taxon>Propionicimonas</taxon>
    </lineage>
</organism>
<dbReference type="PANTHER" id="PTHR12544:SF48">
    <property type="entry name" value="GLUTAMINASE 1"/>
    <property type="match status" value="1"/>
</dbReference>
<feature type="binding site" evidence="5">
    <location>
        <position position="243"/>
    </location>
    <ligand>
        <name>substrate</name>
    </ligand>
</feature>
<comment type="subunit">
    <text evidence="5">Homotetramer.</text>
</comment>
<feature type="binding site" evidence="5">
    <location>
        <position position="167"/>
    </location>
    <ligand>
        <name>substrate</name>
    </ligand>
</feature>
<dbReference type="AlphaFoldDB" id="A0A2A9CVG3"/>
<evidence type="ECO:0000256" key="5">
    <source>
        <dbReference type="HAMAP-Rule" id="MF_00313"/>
    </source>
</evidence>
<evidence type="ECO:0000313" key="7">
    <source>
        <dbReference type="Proteomes" id="UP000226079"/>
    </source>
</evidence>
<reference evidence="6 7" key="1">
    <citation type="submission" date="2017-10" db="EMBL/GenBank/DDBJ databases">
        <title>Sequencing the genomes of 1000 actinobacteria strains.</title>
        <authorList>
            <person name="Klenk H.-P."/>
        </authorList>
    </citation>
    <scope>NUCLEOTIDE SEQUENCE [LARGE SCALE GENOMIC DNA]</scope>
    <source>
        <strain evidence="6 7">DSM 15597</strain>
    </source>
</reference>
<dbReference type="NCBIfam" id="TIGR03814">
    <property type="entry name" value="Gln_ase"/>
    <property type="match status" value="1"/>
</dbReference>
<gene>
    <name evidence="5" type="primary">glsA</name>
    <name evidence="6" type="ORF">ATK74_2722</name>
</gene>
<keyword evidence="3 5" id="KW-0378">Hydrolase</keyword>
<dbReference type="Pfam" id="PF04960">
    <property type="entry name" value="Glutaminase"/>
    <property type="match status" value="1"/>
</dbReference>
<keyword evidence="5" id="KW-0007">Acetylation</keyword>
<comment type="caution">
    <text evidence="6">The sequence shown here is derived from an EMBL/GenBank/DDBJ whole genome shotgun (WGS) entry which is preliminary data.</text>
</comment>
<dbReference type="InterPro" id="IPR012338">
    <property type="entry name" value="Beta-lactam/transpept-like"/>
</dbReference>
<proteinExistence type="inferred from homology"/>
<feature type="binding site" evidence="5">
    <location>
        <position position="116"/>
    </location>
    <ligand>
        <name>substrate</name>
    </ligand>
</feature>
<dbReference type="Gene3D" id="3.40.710.10">
    <property type="entry name" value="DD-peptidase/beta-lactamase superfamily"/>
    <property type="match status" value="1"/>
</dbReference>
<dbReference type="PANTHER" id="PTHR12544">
    <property type="entry name" value="GLUTAMINASE"/>
    <property type="match status" value="1"/>
</dbReference>
<accession>A0A2A9CVG3</accession>
<comment type="caution">
    <text evidence="5">Lacks conserved residue(s) required for the propagation of feature annotation.</text>
</comment>
<dbReference type="GO" id="GO:0006537">
    <property type="term" value="P:glutamate biosynthetic process"/>
    <property type="evidence" value="ECO:0007669"/>
    <property type="project" value="TreeGrafter"/>
</dbReference>
<dbReference type="GO" id="GO:0006543">
    <property type="term" value="P:L-glutamine catabolic process"/>
    <property type="evidence" value="ECO:0007669"/>
    <property type="project" value="TreeGrafter"/>
</dbReference>
<evidence type="ECO:0000313" key="6">
    <source>
        <dbReference type="EMBL" id="PFG18141.1"/>
    </source>
</evidence>
<comment type="similarity">
    <text evidence="1 5">Belongs to the glutaminase family.</text>
</comment>
<evidence type="ECO:0000256" key="1">
    <source>
        <dbReference type="ARBA" id="ARBA00011076"/>
    </source>
</evidence>
<evidence type="ECO:0000256" key="3">
    <source>
        <dbReference type="ARBA" id="ARBA00022801"/>
    </source>
</evidence>
<dbReference type="EC" id="3.5.1.2" evidence="2 5"/>
<dbReference type="InterPro" id="IPR015868">
    <property type="entry name" value="Glutaminase"/>
</dbReference>
<dbReference type="SUPFAM" id="SSF56601">
    <property type="entry name" value="beta-lactamase/transpeptidase-like"/>
    <property type="match status" value="1"/>
</dbReference>